<evidence type="ECO:0000313" key="1">
    <source>
        <dbReference type="EMBL" id="KRN88451.1"/>
    </source>
</evidence>
<name>A0A0R2KGB6_9LACO</name>
<dbReference type="STRING" id="1122146.IV53_GL000415"/>
<dbReference type="EMBL" id="JQBZ01000025">
    <property type="protein sequence ID" value="KRN88451.1"/>
    <property type="molecule type" value="Genomic_DNA"/>
</dbReference>
<comment type="caution">
    <text evidence="1">The sequence shown here is derived from an EMBL/GenBank/DDBJ whole genome shotgun (WGS) entry which is preliminary data.</text>
</comment>
<organism evidence="1 2">
    <name type="scientific">Ligilactobacillus ceti DSM 22408</name>
    <dbReference type="NCBI Taxonomy" id="1122146"/>
    <lineage>
        <taxon>Bacteria</taxon>
        <taxon>Bacillati</taxon>
        <taxon>Bacillota</taxon>
        <taxon>Bacilli</taxon>
        <taxon>Lactobacillales</taxon>
        <taxon>Lactobacillaceae</taxon>
        <taxon>Ligilactobacillus</taxon>
    </lineage>
</organism>
<reference evidence="1 2" key="1">
    <citation type="journal article" date="2015" name="Genome Announc.">
        <title>Expanding the biotechnology potential of lactobacilli through comparative genomics of 213 strains and associated genera.</title>
        <authorList>
            <person name="Sun Z."/>
            <person name="Harris H.M."/>
            <person name="McCann A."/>
            <person name="Guo C."/>
            <person name="Argimon S."/>
            <person name="Zhang W."/>
            <person name="Yang X."/>
            <person name="Jeffery I.B."/>
            <person name="Cooney J.C."/>
            <person name="Kagawa T.F."/>
            <person name="Liu W."/>
            <person name="Song Y."/>
            <person name="Salvetti E."/>
            <person name="Wrobel A."/>
            <person name="Rasinkangas P."/>
            <person name="Parkhill J."/>
            <person name="Rea M.C."/>
            <person name="O'Sullivan O."/>
            <person name="Ritari J."/>
            <person name="Douillard F.P."/>
            <person name="Paul Ross R."/>
            <person name="Yang R."/>
            <person name="Briner A.E."/>
            <person name="Felis G.E."/>
            <person name="de Vos W.M."/>
            <person name="Barrangou R."/>
            <person name="Klaenhammer T.R."/>
            <person name="Caufield P.W."/>
            <person name="Cui Y."/>
            <person name="Zhang H."/>
            <person name="O'Toole P.W."/>
        </authorList>
    </citation>
    <scope>NUCLEOTIDE SEQUENCE [LARGE SCALE GENOMIC DNA]</scope>
    <source>
        <strain evidence="1 2">DSM 22408</strain>
    </source>
</reference>
<proteinExistence type="predicted"/>
<accession>A0A0R2KGB6</accession>
<evidence type="ECO:0000313" key="2">
    <source>
        <dbReference type="Proteomes" id="UP000051500"/>
    </source>
</evidence>
<sequence length="92" mass="11294">MNYELNENPLIYYQKNGEKLLEIGFFLINHEQTYVIERCWKHEHLTNDARDKIWLNFLKRIKDENKTVLPLTPFAQSFFKIHMDYNDLLFNK</sequence>
<dbReference type="AlphaFoldDB" id="A0A0R2KGB6"/>
<dbReference type="PATRIC" id="fig|1122146.4.peg.427"/>
<keyword evidence="2" id="KW-1185">Reference proteome</keyword>
<protein>
    <submittedName>
        <fullName evidence="1">Uncharacterized protein</fullName>
    </submittedName>
</protein>
<dbReference type="Proteomes" id="UP000051500">
    <property type="component" value="Unassembled WGS sequence"/>
</dbReference>
<gene>
    <name evidence="1" type="ORF">IV53_GL000415</name>
</gene>
<dbReference type="RefSeq" id="WP_051188953.1">
    <property type="nucleotide sequence ID" value="NZ_JQBZ01000025.1"/>
</dbReference>
<dbReference type="OrthoDB" id="9793389at2"/>